<name>A0A0F6QZQ3_9CORY</name>
<organism evidence="1 2">
    <name type="scientific">Corynebacterium camporealensis</name>
    <dbReference type="NCBI Taxonomy" id="161896"/>
    <lineage>
        <taxon>Bacteria</taxon>
        <taxon>Bacillati</taxon>
        <taxon>Actinomycetota</taxon>
        <taxon>Actinomycetes</taxon>
        <taxon>Mycobacteriales</taxon>
        <taxon>Corynebacteriaceae</taxon>
        <taxon>Corynebacterium</taxon>
    </lineage>
</organism>
<evidence type="ECO:0000313" key="1">
    <source>
        <dbReference type="EMBL" id="AKE39968.1"/>
    </source>
</evidence>
<sequence length="63" mass="6985">MDLSIIQVHLDNFIDTWEAWKTILSNIGDAVTNLSNGFDALTTSSAADWFPETRAVVESQQAE</sequence>
<dbReference type="OrthoDB" id="4426446at2"/>
<dbReference type="Proteomes" id="UP000033566">
    <property type="component" value="Chromosome"/>
</dbReference>
<keyword evidence="2" id="KW-1185">Reference proteome</keyword>
<dbReference type="AlphaFoldDB" id="A0A0F6QZQ3"/>
<proteinExistence type="predicted"/>
<protein>
    <submittedName>
        <fullName evidence="1">Uncharacterized protein</fullName>
    </submittedName>
</protein>
<accession>A0A0F6QZQ3</accession>
<dbReference type="KEGG" id="ccj:UL81_10170"/>
<evidence type="ECO:0000313" key="2">
    <source>
        <dbReference type="Proteomes" id="UP000033566"/>
    </source>
</evidence>
<dbReference type="RefSeq" id="WP_035104379.1">
    <property type="nucleotide sequence ID" value="NZ_CP011311.1"/>
</dbReference>
<dbReference type="HOGENOM" id="CLU_2878205_0_0_11"/>
<dbReference type="EMBL" id="CP011311">
    <property type="protein sequence ID" value="AKE39968.1"/>
    <property type="molecule type" value="Genomic_DNA"/>
</dbReference>
<reference evidence="1 2" key="1">
    <citation type="journal article" date="2015" name="Genome Announc.">
        <title>Complete Genome Sequence of Corynebacterium camporealensis DSM 44610, Isolated from the Milk of a Manchega Sheep with Subclinical Mastitis.</title>
        <authorList>
            <person name="Ruckert C."/>
            <person name="Albersmeier A."/>
            <person name="Winkler A."/>
            <person name="Tauch A."/>
        </authorList>
    </citation>
    <scope>NUCLEOTIDE SEQUENCE [LARGE SCALE GENOMIC DNA]</scope>
    <source>
        <strain evidence="1 2">DSM 44610</strain>
    </source>
</reference>
<gene>
    <name evidence="1" type="ORF">UL81_10170</name>
</gene>
<dbReference type="PATRIC" id="fig|161896.4.peg.1982"/>